<accession>A0A8J3PBK0</accession>
<dbReference type="PANTHER" id="PTHR11941:SF127">
    <property type="entry name" value="ENOYL-COA HYDRATASE ECHA18 (ENOYL HYDRASE) (UNSATURATED ACYL-COA HYDRATASE) (CROTONASE)-RELATED"/>
    <property type="match status" value="1"/>
</dbReference>
<dbReference type="Proteomes" id="UP000630887">
    <property type="component" value="Unassembled WGS sequence"/>
</dbReference>
<dbReference type="EMBL" id="BONI01000090">
    <property type="protein sequence ID" value="GIG10473.1"/>
    <property type="molecule type" value="Genomic_DNA"/>
</dbReference>
<evidence type="ECO:0000313" key="3">
    <source>
        <dbReference type="EMBL" id="GIG10473.1"/>
    </source>
</evidence>
<evidence type="ECO:0000256" key="2">
    <source>
        <dbReference type="ARBA" id="ARBA00023239"/>
    </source>
</evidence>
<gene>
    <name evidence="3" type="ORF">Cco03nite_71730</name>
</gene>
<sequence>MTEQTAAAPPRLDLELSGHVATIRFVNPARRNAMTNDMWARLPELLDELAGDPDVRVLVLTGAGGTFCAGADITEVDRLIADGDRSLAVLAEERLARFPKPTLAAIVGDCVGGGCQLAVACDLRFAAEGSRFGVTPARLGIVYPAPTTRRLVSLIGPSAAKHLLYSAELVDAERALRVGLVDELHPADRLAERVAAFTATLASRSLLTQVAAKEIVTMAGDGHHDDTRVSYWHRQMAESGEAAEGITAFVERRRPDFRWSPH</sequence>
<organism evidence="3 4">
    <name type="scientific">Catellatospora coxensis</name>
    <dbReference type="NCBI Taxonomy" id="310354"/>
    <lineage>
        <taxon>Bacteria</taxon>
        <taxon>Bacillati</taxon>
        <taxon>Actinomycetota</taxon>
        <taxon>Actinomycetes</taxon>
        <taxon>Micromonosporales</taxon>
        <taxon>Micromonosporaceae</taxon>
        <taxon>Catellatospora</taxon>
    </lineage>
</organism>
<dbReference type="Gene3D" id="3.90.226.10">
    <property type="entry name" value="2-enoyl-CoA Hydratase, Chain A, domain 1"/>
    <property type="match status" value="1"/>
</dbReference>
<keyword evidence="4" id="KW-1185">Reference proteome</keyword>
<dbReference type="GO" id="GO:0016829">
    <property type="term" value="F:lyase activity"/>
    <property type="evidence" value="ECO:0007669"/>
    <property type="project" value="UniProtKB-KW"/>
</dbReference>
<dbReference type="Pfam" id="PF00378">
    <property type="entry name" value="ECH_1"/>
    <property type="match status" value="1"/>
</dbReference>
<dbReference type="AlphaFoldDB" id="A0A8J3PBK0"/>
<dbReference type="InterPro" id="IPR029045">
    <property type="entry name" value="ClpP/crotonase-like_dom_sf"/>
</dbReference>
<dbReference type="CDD" id="cd06558">
    <property type="entry name" value="crotonase-like"/>
    <property type="match status" value="1"/>
</dbReference>
<proteinExistence type="inferred from homology"/>
<dbReference type="Gene3D" id="1.10.12.10">
    <property type="entry name" value="Lyase 2-enoyl-coa Hydratase, Chain A, domain 2"/>
    <property type="match status" value="1"/>
</dbReference>
<evidence type="ECO:0000313" key="4">
    <source>
        <dbReference type="Proteomes" id="UP000630887"/>
    </source>
</evidence>
<reference evidence="3 4" key="1">
    <citation type="submission" date="2021-01" db="EMBL/GenBank/DDBJ databases">
        <title>Whole genome shotgun sequence of Catellatospora coxensis NBRC 107359.</title>
        <authorList>
            <person name="Komaki H."/>
            <person name="Tamura T."/>
        </authorList>
    </citation>
    <scope>NUCLEOTIDE SEQUENCE [LARGE SCALE GENOMIC DNA]</scope>
    <source>
        <strain evidence="3 4">NBRC 107359</strain>
    </source>
</reference>
<dbReference type="RefSeq" id="WP_239167930.1">
    <property type="nucleotide sequence ID" value="NZ_BAAALC010000023.1"/>
</dbReference>
<dbReference type="InterPro" id="IPR001753">
    <property type="entry name" value="Enoyl-CoA_hydra/iso"/>
</dbReference>
<dbReference type="PANTHER" id="PTHR11941">
    <property type="entry name" value="ENOYL-COA HYDRATASE-RELATED"/>
    <property type="match status" value="1"/>
</dbReference>
<protein>
    <submittedName>
        <fullName evidence="3">Enoyl-CoA hydratase</fullName>
    </submittedName>
</protein>
<evidence type="ECO:0000256" key="1">
    <source>
        <dbReference type="ARBA" id="ARBA00005254"/>
    </source>
</evidence>
<name>A0A8J3PBK0_9ACTN</name>
<dbReference type="InterPro" id="IPR014748">
    <property type="entry name" value="Enoyl-CoA_hydra_C"/>
</dbReference>
<dbReference type="SUPFAM" id="SSF52096">
    <property type="entry name" value="ClpP/crotonase"/>
    <property type="match status" value="1"/>
</dbReference>
<keyword evidence="2" id="KW-0456">Lyase</keyword>
<comment type="similarity">
    <text evidence="1">Belongs to the enoyl-CoA hydratase/isomerase family.</text>
</comment>
<dbReference type="GO" id="GO:0006635">
    <property type="term" value="P:fatty acid beta-oxidation"/>
    <property type="evidence" value="ECO:0007669"/>
    <property type="project" value="TreeGrafter"/>
</dbReference>
<comment type="caution">
    <text evidence="3">The sequence shown here is derived from an EMBL/GenBank/DDBJ whole genome shotgun (WGS) entry which is preliminary data.</text>
</comment>